<evidence type="ECO:0000313" key="1">
    <source>
        <dbReference type="EMBL" id="GAA5057606.1"/>
    </source>
</evidence>
<protein>
    <submittedName>
        <fullName evidence="1">Uncharacterized protein</fullName>
    </submittedName>
</protein>
<dbReference type="Proteomes" id="UP001500603">
    <property type="component" value="Unassembled WGS sequence"/>
</dbReference>
<accession>A0ABP9KHJ9</accession>
<reference evidence="2" key="1">
    <citation type="journal article" date="2019" name="Int. J. Syst. Evol. Microbiol.">
        <title>The Global Catalogue of Microorganisms (GCM) 10K type strain sequencing project: providing services to taxonomists for standard genome sequencing and annotation.</title>
        <authorList>
            <consortium name="The Broad Institute Genomics Platform"/>
            <consortium name="The Broad Institute Genome Sequencing Center for Infectious Disease"/>
            <person name="Wu L."/>
            <person name="Ma J."/>
        </authorList>
    </citation>
    <scope>NUCLEOTIDE SEQUENCE [LARGE SCALE GENOMIC DNA]</scope>
    <source>
        <strain evidence="2">JCM 18298</strain>
    </source>
</reference>
<organism evidence="1 2">
    <name type="scientific">Nocardia callitridis</name>
    <dbReference type="NCBI Taxonomy" id="648753"/>
    <lineage>
        <taxon>Bacteria</taxon>
        <taxon>Bacillati</taxon>
        <taxon>Actinomycetota</taxon>
        <taxon>Actinomycetes</taxon>
        <taxon>Mycobacteriales</taxon>
        <taxon>Nocardiaceae</taxon>
        <taxon>Nocardia</taxon>
    </lineage>
</organism>
<name>A0ABP9KHJ9_9NOCA</name>
<sequence>MNNGSNNTTHHRQHELIDAGAAEQARTRLRDTLASHTTDCGVYFDSRAWIITARRR</sequence>
<comment type="caution">
    <text evidence="1">The sequence shown here is derived from an EMBL/GenBank/DDBJ whole genome shotgun (WGS) entry which is preliminary data.</text>
</comment>
<gene>
    <name evidence="1" type="ORF">GCM10023318_36100</name>
</gene>
<evidence type="ECO:0000313" key="2">
    <source>
        <dbReference type="Proteomes" id="UP001500603"/>
    </source>
</evidence>
<proteinExistence type="predicted"/>
<dbReference type="EMBL" id="BAABJM010000003">
    <property type="protein sequence ID" value="GAA5057606.1"/>
    <property type="molecule type" value="Genomic_DNA"/>
</dbReference>
<keyword evidence="2" id="KW-1185">Reference proteome</keyword>